<comment type="subcellular location">
    <subcellularLocation>
        <location evidence="1">Membrane</location>
        <topology evidence="1">Multi-pass membrane protein</topology>
    </subcellularLocation>
</comment>
<sequence>MEASQSTPTANPNPTANNTNSILSSTPVWPTIDGPLGLTEDESLTYARRFYKFGFALLPWLWAVTCFYFWPVLFNPRSFPRIRPYVVRSAVGFTVFTTLLLSWALTFSIGGEQLFGPVWDKLVMYNVADKLGLTALLSGFEHILPSSTPFKVGIHKFSPPFGMYSSYQFGEEELVA</sequence>
<evidence type="ECO:0000313" key="10">
    <source>
        <dbReference type="Proteomes" id="UP001314170"/>
    </source>
</evidence>
<comment type="caution">
    <text evidence="9">The sequence shown here is derived from an EMBL/GenBank/DDBJ whole genome shotgun (WGS) entry which is preliminary data.</text>
</comment>
<dbReference type="GO" id="GO:0070765">
    <property type="term" value="C:gamma-secretase complex"/>
    <property type="evidence" value="ECO:0007669"/>
    <property type="project" value="TreeGrafter"/>
</dbReference>
<dbReference type="Proteomes" id="UP001314170">
    <property type="component" value="Unassembled WGS sequence"/>
</dbReference>
<proteinExistence type="inferred from homology"/>
<evidence type="ECO:0000256" key="1">
    <source>
        <dbReference type="ARBA" id="ARBA00004141"/>
    </source>
</evidence>
<evidence type="ECO:0008006" key="11">
    <source>
        <dbReference type="Google" id="ProtNLM"/>
    </source>
</evidence>
<dbReference type="AlphaFoldDB" id="A0AAV1SM98"/>
<reference evidence="9 10" key="1">
    <citation type="submission" date="2024-01" db="EMBL/GenBank/DDBJ databases">
        <authorList>
            <person name="Waweru B."/>
        </authorList>
    </citation>
    <scope>NUCLEOTIDE SEQUENCE [LARGE SCALE GENOMIC DNA]</scope>
</reference>
<dbReference type="GO" id="GO:0007219">
    <property type="term" value="P:Notch signaling pathway"/>
    <property type="evidence" value="ECO:0007669"/>
    <property type="project" value="UniProtKB-KW"/>
</dbReference>
<keyword evidence="10" id="KW-1185">Reference proteome</keyword>
<evidence type="ECO:0000256" key="7">
    <source>
        <dbReference type="SAM" id="MobiDB-lite"/>
    </source>
</evidence>
<name>A0AAV1SM98_9ROSI</name>
<keyword evidence="4" id="KW-0914">Notch signaling pathway</keyword>
<protein>
    <recommendedName>
        <fullName evidence="11">Gamma-secretase subunit PEN-2</fullName>
    </recommendedName>
</protein>
<evidence type="ECO:0000256" key="4">
    <source>
        <dbReference type="ARBA" id="ARBA00022976"/>
    </source>
</evidence>
<organism evidence="9 10">
    <name type="scientific">Dovyalis caffra</name>
    <dbReference type="NCBI Taxonomy" id="77055"/>
    <lineage>
        <taxon>Eukaryota</taxon>
        <taxon>Viridiplantae</taxon>
        <taxon>Streptophyta</taxon>
        <taxon>Embryophyta</taxon>
        <taxon>Tracheophyta</taxon>
        <taxon>Spermatophyta</taxon>
        <taxon>Magnoliopsida</taxon>
        <taxon>eudicotyledons</taxon>
        <taxon>Gunneridae</taxon>
        <taxon>Pentapetalae</taxon>
        <taxon>rosids</taxon>
        <taxon>fabids</taxon>
        <taxon>Malpighiales</taxon>
        <taxon>Salicaceae</taxon>
        <taxon>Flacourtieae</taxon>
        <taxon>Dovyalis</taxon>
    </lineage>
</organism>
<feature type="transmembrane region" description="Helical" evidence="8">
    <location>
        <begin position="53"/>
        <end position="73"/>
    </location>
</feature>
<accession>A0AAV1SM98</accession>
<dbReference type="PANTHER" id="PTHR16318:SF0">
    <property type="entry name" value="GAMMA-SECRETASE SUBUNIT PEN-2"/>
    <property type="match status" value="1"/>
</dbReference>
<evidence type="ECO:0000256" key="6">
    <source>
        <dbReference type="ARBA" id="ARBA00023136"/>
    </source>
</evidence>
<evidence type="ECO:0000256" key="2">
    <source>
        <dbReference type="ARBA" id="ARBA00009607"/>
    </source>
</evidence>
<evidence type="ECO:0000256" key="8">
    <source>
        <dbReference type="SAM" id="Phobius"/>
    </source>
</evidence>
<keyword evidence="6 8" id="KW-0472">Membrane</keyword>
<evidence type="ECO:0000256" key="5">
    <source>
        <dbReference type="ARBA" id="ARBA00022989"/>
    </source>
</evidence>
<dbReference type="InterPro" id="IPR019379">
    <property type="entry name" value="Gamma_Secretase_Asp_P_PEN2"/>
</dbReference>
<dbReference type="Pfam" id="PF10251">
    <property type="entry name" value="PEN-2"/>
    <property type="match status" value="1"/>
</dbReference>
<feature type="compositionally biased region" description="Low complexity" evidence="7">
    <location>
        <begin position="7"/>
        <end position="20"/>
    </location>
</feature>
<comment type="similarity">
    <text evidence="2">Belongs to the PEN-2 family.</text>
</comment>
<dbReference type="PANTHER" id="PTHR16318">
    <property type="entry name" value="GAMMA-SECRETASE SUBUNIT PEN-2"/>
    <property type="match status" value="1"/>
</dbReference>
<evidence type="ECO:0000313" key="9">
    <source>
        <dbReference type="EMBL" id="CAK7354888.1"/>
    </source>
</evidence>
<evidence type="ECO:0000256" key="3">
    <source>
        <dbReference type="ARBA" id="ARBA00022692"/>
    </source>
</evidence>
<feature type="region of interest" description="Disordered" evidence="7">
    <location>
        <begin position="1"/>
        <end position="22"/>
    </location>
</feature>
<feature type="transmembrane region" description="Helical" evidence="8">
    <location>
        <begin position="85"/>
        <end position="105"/>
    </location>
</feature>
<dbReference type="EMBL" id="CAWUPB010001195">
    <property type="protein sequence ID" value="CAK7354888.1"/>
    <property type="molecule type" value="Genomic_DNA"/>
</dbReference>
<keyword evidence="3 8" id="KW-0812">Transmembrane</keyword>
<keyword evidence="5 8" id="KW-1133">Transmembrane helix</keyword>
<gene>
    <name evidence="9" type="ORF">DCAF_LOCUS25390</name>
</gene>